<evidence type="ECO:0000256" key="5">
    <source>
        <dbReference type="PIRSR" id="PIRSR602081-1"/>
    </source>
</evidence>
<dbReference type="InterPro" id="IPR036134">
    <property type="entry name" value="Crypto/Photolyase_FAD-like_sf"/>
</dbReference>
<dbReference type="OrthoDB" id="9772484at2"/>
<dbReference type="Gene3D" id="1.25.40.80">
    <property type="match status" value="1"/>
</dbReference>
<name>A0A2U2XBE1_9FLAO</name>
<keyword evidence="3 5" id="KW-0274">FAD</keyword>
<dbReference type="GO" id="GO:0071949">
    <property type="term" value="F:FAD binding"/>
    <property type="evidence" value="ECO:0007669"/>
    <property type="project" value="TreeGrafter"/>
</dbReference>
<dbReference type="AlphaFoldDB" id="A0A2U2XBE1"/>
<evidence type="ECO:0000313" key="8">
    <source>
        <dbReference type="Proteomes" id="UP000245370"/>
    </source>
</evidence>
<dbReference type="GO" id="GO:0003677">
    <property type="term" value="F:DNA binding"/>
    <property type="evidence" value="ECO:0007669"/>
    <property type="project" value="TreeGrafter"/>
</dbReference>
<accession>A0A2U2XBE1</accession>
<comment type="cofactor">
    <cofactor evidence="1">
        <name>(6R)-5,10-methylene-5,6,7,8-tetrahydrofolate</name>
        <dbReference type="ChEBI" id="CHEBI:15636"/>
    </cofactor>
</comment>
<dbReference type="Gene3D" id="3.40.50.620">
    <property type="entry name" value="HUPs"/>
    <property type="match status" value="1"/>
</dbReference>
<dbReference type="PROSITE" id="PS00394">
    <property type="entry name" value="DNA_PHOTOLYASES_1_1"/>
    <property type="match status" value="1"/>
</dbReference>
<dbReference type="Pfam" id="PF03441">
    <property type="entry name" value="FAD_binding_7"/>
    <property type="match status" value="1"/>
</dbReference>
<dbReference type="Proteomes" id="UP000245370">
    <property type="component" value="Unassembled WGS sequence"/>
</dbReference>
<comment type="caution">
    <text evidence="7">The sequence shown here is derived from an EMBL/GenBank/DDBJ whole genome shotgun (WGS) entry which is preliminary data.</text>
</comment>
<dbReference type="InterPro" id="IPR005101">
    <property type="entry name" value="Cryptochr/Photolyase_FAD-bd"/>
</dbReference>
<keyword evidence="2 5" id="KW-0285">Flavoprotein</keyword>
<keyword evidence="8" id="KW-1185">Reference proteome</keyword>
<dbReference type="RefSeq" id="WP_109359821.1">
    <property type="nucleotide sequence ID" value="NZ_QFRJ01000008.1"/>
</dbReference>
<evidence type="ECO:0000256" key="2">
    <source>
        <dbReference type="ARBA" id="ARBA00022630"/>
    </source>
</evidence>
<dbReference type="PANTHER" id="PTHR11455">
    <property type="entry name" value="CRYPTOCHROME"/>
    <property type="match status" value="1"/>
</dbReference>
<evidence type="ECO:0000256" key="1">
    <source>
        <dbReference type="ARBA" id="ARBA00001932"/>
    </source>
</evidence>
<dbReference type="EMBL" id="QFRJ01000008">
    <property type="protein sequence ID" value="PWH85119.1"/>
    <property type="molecule type" value="Genomic_DNA"/>
</dbReference>
<keyword evidence="4" id="KW-0157">Chromophore</keyword>
<sequence length="490" mass="58404">MENQGLNIVWLKRDLRTQDHLPFYAAEKSNAPYIPIYIFEPSAIAYPDCSLRHLQFIYHSIKVMNEKLAEYGRKVWVFHAETVEVFEFLNNHYSINKVFAYQESGIKQTWDRDKAVDRYFQQEDIRGMEFQKDNVIRGIKNRKNWDQEWLKNMKISSIPNHYTFQSPIEIEHPFAIVKELEDQLKEYPAEFQKPGEVYAWKYLRSFCKDRGKNYNNHISKPHEARTSCGRISPYLAWGNLSVKQAFHYVNEHPNYDRYKKAFSGMLTRLKWHCHFVQKFENECEYETRCINRGYENLEYDNNEKLLEAWKSGNTGIPLVDACMRCLHETGWVNFRMRAMLVSVLCFNLDQDWRKGVYHLANLFLDYDPGIHYPQFQMQAGTTGINTVRMYNPIKNSISHDPDGVFIKKWIPELQNVPTEFVHEPWKMTQMDKVFNDIDLSYPEPVVDISESARVARDKIWGHRKDPMVQHESKRIIKKHTRDNAFRRKNN</sequence>
<evidence type="ECO:0000256" key="4">
    <source>
        <dbReference type="ARBA" id="ARBA00022991"/>
    </source>
</evidence>
<dbReference type="PROSITE" id="PS51645">
    <property type="entry name" value="PHR_CRY_ALPHA_BETA"/>
    <property type="match status" value="1"/>
</dbReference>
<dbReference type="GO" id="GO:0003904">
    <property type="term" value="F:deoxyribodipyrimidine photo-lyase activity"/>
    <property type="evidence" value="ECO:0007669"/>
    <property type="project" value="TreeGrafter"/>
</dbReference>
<dbReference type="InterPro" id="IPR018394">
    <property type="entry name" value="DNA_photolyase_1_CS_C"/>
</dbReference>
<dbReference type="SUPFAM" id="SSF52425">
    <property type="entry name" value="Cryptochrome/photolyase, N-terminal domain"/>
    <property type="match status" value="1"/>
</dbReference>
<dbReference type="SUPFAM" id="SSF48173">
    <property type="entry name" value="Cryptochrome/photolyase FAD-binding domain"/>
    <property type="match status" value="1"/>
</dbReference>
<dbReference type="PANTHER" id="PTHR11455:SF9">
    <property type="entry name" value="CRYPTOCHROME CIRCADIAN CLOCK 5 ISOFORM X1"/>
    <property type="match status" value="1"/>
</dbReference>
<proteinExistence type="predicted"/>
<dbReference type="InterPro" id="IPR036155">
    <property type="entry name" value="Crypto/Photolyase_N_sf"/>
</dbReference>
<dbReference type="InterPro" id="IPR002081">
    <property type="entry name" value="Cryptochrome/DNA_photolyase_1"/>
</dbReference>
<dbReference type="Pfam" id="PF00875">
    <property type="entry name" value="DNA_photolyase"/>
    <property type="match status" value="1"/>
</dbReference>
<feature type="binding site" evidence="5">
    <location>
        <begin position="226"/>
        <end position="232"/>
    </location>
    <ligand>
        <name>FAD</name>
        <dbReference type="ChEBI" id="CHEBI:57692"/>
    </ligand>
</feature>
<gene>
    <name evidence="7" type="ORF">DIT68_10815</name>
</gene>
<comment type="cofactor">
    <cofactor evidence="5">
        <name>FAD</name>
        <dbReference type="ChEBI" id="CHEBI:57692"/>
    </cofactor>
    <text evidence="5">Binds 1 FAD per subunit.</text>
</comment>
<evidence type="ECO:0000313" key="7">
    <source>
        <dbReference type="EMBL" id="PWH85119.1"/>
    </source>
</evidence>
<dbReference type="Gene3D" id="1.10.579.10">
    <property type="entry name" value="DNA Cyclobutane Dipyrimidine Photolyase, subunit A, domain 3"/>
    <property type="match status" value="1"/>
</dbReference>
<feature type="binding site" evidence="5">
    <location>
        <position position="214"/>
    </location>
    <ligand>
        <name>FAD</name>
        <dbReference type="ChEBI" id="CHEBI:57692"/>
    </ligand>
</feature>
<reference evidence="7 8" key="1">
    <citation type="submission" date="2018-05" db="EMBL/GenBank/DDBJ databases">
        <title>Brumimicrobium oceani sp. nov., isolated from coastal sediment.</title>
        <authorList>
            <person name="Kou Y."/>
        </authorList>
    </citation>
    <scope>NUCLEOTIDE SEQUENCE [LARGE SCALE GENOMIC DNA]</scope>
    <source>
        <strain evidence="7 8">C305</strain>
    </source>
</reference>
<evidence type="ECO:0000256" key="3">
    <source>
        <dbReference type="ARBA" id="ARBA00022827"/>
    </source>
</evidence>
<dbReference type="GO" id="GO:0006950">
    <property type="term" value="P:response to stress"/>
    <property type="evidence" value="ECO:0007669"/>
    <property type="project" value="UniProtKB-ARBA"/>
</dbReference>
<keyword evidence="7" id="KW-0456">Lyase</keyword>
<dbReference type="InterPro" id="IPR006050">
    <property type="entry name" value="DNA_photolyase_N"/>
</dbReference>
<reference evidence="7 8" key="2">
    <citation type="submission" date="2018-05" db="EMBL/GenBank/DDBJ databases">
        <authorList>
            <person name="Lanie J.A."/>
            <person name="Ng W.-L."/>
            <person name="Kazmierczak K.M."/>
            <person name="Andrzejewski T.M."/>
            <person name="Davidsen T.M."/>
            <person name="Wayne K.J."/>
            <person name="Tettelin H."/>
            <person name="Glass J.I."/>
            <person name="Rusch D."/>
            <person name="Podicherti R."/>
            <person name="Tsui H.-C.T."/>
            <person name="Winkler M.E."/>
        </authorList>
    </citation>
    <scope>NUCLEOTIDE SEQUENCE [LARGE SCALE GENOMIC DNA]</scope>
    <source>
        <strain evidence="7 8">C305</strain>
    </source>
</reference>
<protein>
    <submittedName>
        <fullName evidence="7">Deoxyribodipyrimidine photolyase</fullName>
    </submittedName>
</protein>
<feature type="domain" description="Photolyase/cryptochrome alpha/beta" evidence="6">
    <location>
        <begin position="5"/>
        <end position="135"/>
    </location>
</feature>
<evidence type="ECO:0000259" key="6">
    <source>
        <dbReference type="PROSITE" id="PS51645"/>
    </source>
</evidence>
<feature type="binding site" evidence="5">
    <location>
        <begin position="365"/>
        <end position="367"/>
    </location>
    <ligand>
        <name>FAD</name>
        <dbReference type="ChEBI" id="CHEBI:57692"/>
    </ligand>
</feature>
<dbReference type="GO" id="GO:0009416">
    <property type="term" value="P:response to light stimulus"/>
    <property type="evidence" value="ECO:0007669"/>
    <property type="project" value="TreeGrafter"/>
</dbReference>
<organism evidence="7 8">
    <name type="scientific">Brumimicrobium oceani</name>
    <dbReference type="NCBI Taxonomy" id="2100725"/>
    <lineage>
        <taxon>Bacteria</taxon>
        <taxon>Pseudomonadati</taxon>
        <taxon>Bacteroidota</taxon>
        <taxon>Flavobacteriia</taxon>
        <taxon>Flavobacteriales</taxon>
        <taxon>Crocinitomicaceae</taxon>
        <taxon>Brumimicrobium</taxon>
    </lineage>
</organism>
<dbReference type="GO" id="GO:0006139">
    <property type="term" value="P:nucleobase-containing compound metabolic process"/>
    <property type="evidence" value="ECO:0007669"/>
    <property type="project" value="UniProtKB-ARBA"/>
</dbReference>
<dbReference type="InterPro" id="IPR014729">
    <property type="entry name" value="Rossmann-like_a/b/a_fold"/>
</dbReference>